<keyword evidence="4" id="KW-1185">Reference proteome</keyword>
<dbReference type="InterPro" id="IPR003769">
    <property type="entry name" value="ClpS_core"/>
</dbReference>
<dbReference type="HAMAP" id="MF_00302">
    <property type="entry name" value="ClpS"/>
    <property type="match status" value="1"/>
</dbReference>
<proteinExistence type="inferred from homology"/>
<reference evidence="4" key="1">
    <citation type="journal article" date="2019" name="Int. J. Syst. Evol. Microbiol.">
        <title>Halobacteriovorax valvorus sp. nov., a novel prokaryotic predator isolated from coastal seawater of China.</title>
        <authorList>
            <person name="Chen M.-X."/>
        </authorList>
    </citation>
    <scope>NUCLEOTIDE SEQUENCE [LARGE SCALE GENOMIC DNA]</scope>
    <source>
        <strain evidence="4">BL9</strain>
    </source>
</reference>
<protein>
    <recommendedName>
        <fullName evidence="1">ATP-dependent Clp protease adapter protein ClpS</fullName>
    </recommendedName>
</protein>
<comment type="function">
    <text evidence="1">Involved in the modulation of the specificity of the ClpAP-mediated ATP-dependent protein degradation.</text>
</comment>
<organism evidence="3 4">
    <name type="scientific">Halobacteriovorax vibrionivorans</name>
    <dbReference type="NCBI Taxonomy" id="2152716"/>
    <lineage>
        <taxon>Bacteria</taxon>
        <taxon>Pseudomonadati</taxon>
        <taxon>Bdellovibrionota</taxon>
        <taxon>Bacteriovoracia</taxon>
        <taxon>Bacteriovoracales</taxon>
        <taxon>Halobacteriovoraceae</taxon>
        <taxon>Halobacteriovorax</taxon>
    </lineage>
</organism>
<keyword evidence="3" id="KW-0378">Hydrolase</keyword>
<dbReference type="GO" id="GO:0006508">
    <property type="term" value="P:proteolysis"/>
    <property type="evidence" value="ECO:0007669"/>
    <property type="project" value="UniProtKB-KW"/>
</dbReference>
<comment type="similarity">
    <text evidence="1">Belongs to the ClpS family.</text>
</comment>
<gene>
    <name evidence="1 3" type="primary">clpS</name>
    <name evidence="3" type="ORF">DAY19_01395</name>
</gene>
<dbReference type="Pfam" id="PF02617">
    <property type="entry name" value="ClpS"/>
    <property type="match status" value="1"/>
</dbReference>
<feature type="domain" description="Adaptor protein ClpS core" evidence="2">
    <location>
        <begin position="25"/>
        <end position="104"/>
    </location>
</feature>
<comment type="caution">
    <text evidence="3">The sequence shown here is derived from an EMBL/GenBank/DDBJ whole genome shotgun (WGS) entry which is preliminary data.</text>
</comment>
<dbReference type="InterPro" id="IPR022935">
    <property type="entry name" value="ClpS"/>
</dbReference>
<evidence type="ECO:0000256" key="1">
    <source>
        <dbReference type="HAMAP-Rule" id="MF_00302"/>
    </source>
</evidence>
<dbReference type="NCBIfam" id="NF000672">
    <property type="entry name" value="PRK00033.1-5"/>
    <property type="match status" value="1"/>
</dbReference>
<dbReference type="PANTHER" id="PTHR33473:SF19">
    <property type="entry name" value="ATP-DEPENDENT CLP PROTEASE ADAPTER PROTEIN CLPS"/>
    <property type="match status" value="1"/>
</dbReference>
<dbReference type="SUPFAM" id="SSF54736">
    <property type="entry name" value="ClpS-like"/>
    <property type="match status" value="1"/>
</dbReference>
<sequence length="108" mass="12377">MSIFTPIFSTEEDGDIAVADKVRVKKPSKYHVVLHNDDYTTMEFVIWILMHIFNRSQEEAMKIMLDVHNNGRGVCGTYSYEVAETKMNKVLSEAKKEGHPLLCTVEPE</sequence>
<name>A0ABY0IK00_9BACT</name>
<accession>A0ABY0IK00</accession>
<evidence type="ECO:0000313" key="3">
    <source>
        <dbReference type="EMBL" id="RZF23282.1"/>
    </source>
</evidence>
<dbReference type="GO" id="GO:0008233">
    <property type="term" value="F:peptidase activity"/>
    <property type="evidence" value="ECO:0007669"/>
    <property type="project" value="UniProtKB-KW"/>
</dbReference>
<dbReference type="PANTHER" id="PTHR33473">
    <property type="entry name" value="ATP-DEPENDENT CLP PROTEASE ADAPTER PROTEIN CLPS1, CHLOROPLASTIC"/>
    <property type="match status" value="1"/>
</dbReference>
<dbReference type="InterPro" id="IPR014719">
    <property type="entry name" value="Ribosomal_bL12_C/ClpS-like"/>
</dbReference>
<comment type="subunit">
    <text evidence="1">Binds to the N-terminal domain of the chaperone ClpA.</text>
</comment>
<dbReference type="Proteomes" id="UP000443582">
    <property type="component" value="Unassembled WGS sequence"/>
</dbReference>
<dbReference type="Gene3D" id="3.30.1390.10">
    <property type="match status" value="1"/>
</dbReference>
<evidence type="ECO:0000313" key="4">
    <source>
        <dbReference type="Proteomes" id="UP000443582"/>
    </source>
</evidence>
<keyword evidence="3" id="KW-0645">Protease</keyword>
<evidence type="ECO:0000259" key="2">
    <source>
        <dbReference type="Pfam" id="PF02617"/>
    </source>
</evidence>
<dbReference type="EMBL" id="QDKL01000001">
    <property type="protein sequence ID" value="RZF23282.1"/>
    <property type="molecule type" value="Genomic_DNA"/>
</dbReference>